<feature type="region of interest" description="Disordered" evidence="3">
    <location>
        <begin position="114"/>
        <end position="140"/>
    </location>
</feature>
<feature type="region of interest" description="Disordered" evidence="3">
    <location>
        <begin position="163"/>
        <end position="196"/>
    </location>
</feature>
<evidence type="ECO:0000313" key="4">
    <source>
        <dbReference type="EMBL" id="MFC4242838.1"/>
    </source>
</evidence>
<keyword evidence="5" id="KW-1185">Reference proteome</keyword>
<dbReference type="InterPro" id="IPR000424">
    <property type="entry name" value="Primosome_PriB/ssb"/>
</dbReference>
<dbReference type="EMBL" id="JBHSCN010000003">
    <property type="protein sequence ID" value="MFC4242838.1"/>
    <property type="molecule type" value="Genomic_DNA"/>
</dbReference>
<dbReference type="RefSeq" id="WP_390227780.1">
    <property type="nucleotide sequence ID" value="NZ_JBHSCN010000003.1"/>
</dbReference>
<reference evidence="5" key="1">
    <citation type="journal article" date="2019" name="Int. J. Syst. Evol. Microbiol.">
        <title>The Global Catalogue of Microorganisms (GCM) 10K type strain sequencing project: providing services to taxonomists for standard genome sequencing and annotation.</title>
        <authorList>
            <consortium name="The Broad Institute Genomics Platform"/>
            <consortium name="The Broad Institute Genome Sequencing Center for Infectious Disease"/>
            <person name="Wu L."/>
            <person name="Ma J."/>
        </authorList>
    </citation>
    <scope>NUCLEOTIDE SEQUENCE [LARGE SCALE GENOMIC DNA]</scope>
    <source>
        <strain evidence="5">CGMCC 1.10363</strain>
    </source>
</reference>
<organism evidence="4 5">
    <name type="scientific">Gryllotalpicola reticulitermitis</name>
    <dbReference type="NCBI Taxonomy" id="1184153"/>
    <lineage>
        <taxon>Bacteria</taxon>
        <taxon>Bacillati</taxon>
        <taxon>Actinomycetota</taxon>
        <taxon>Actinomycetes</taxon>
        <taxon>Micrococcales</taxon>
        <taxon>Microbacteriaceae</taxon>
        <taxon>Gryllotalpicola</taxon>
    </lineage>
</organism>
<dbReference type="PROSITE" id="PS50935">
    <property type="entry name" value="SSB"/>
    <property type="match status" value="1"/>
</dbReference>
<evidence type="ECO:0000256" key="3">
    <source>
        <dbReference type="SAM" id="MobiDB-lite"/>
    </source>
</evidence>
<accession>A0ABV8Q5A6</accession>
<dbReference type="InterPro" id="IPR012340">
    <property type="entry name" value="NA-bd_OB-fold"/>
</dbReference>
<dbReference type="CDD" id="cd04496">
    <property type="entry name" value="SSB_OBF"/>
    <property type="match status" value="1"/>
</dbReference>
<dbReference type="Proteomes" id="UP001595900">
    <property type="component" value="Unassembled WGS sequence"/>
</dbReference>
<gene>
    <name evidence="4" type="ORF">ACFOYW_05590</name>
</gene>
<evidence type="ECO:0000256" key="1">
    <source>
        <dbReference type="ARBA" id="ARBA00023125"/>
    </source>
</evidence>
<dbReference type="Pfam" id="PF00436">
    <property type="entry name" value="SSB"/>
    <property type="match status" value="1"/>
</dbReference>
<dbReference type="GO" id="GO:0003677">
    <property type="term" value="F:DNA binding"/>
    <property type="evidence" value="ECO:0007669"/>
    <property type="project" value="UniProtKB-KW"/>
</dbReference>
<feature type="compositionally biased region" description="Basic and acidic residues" evidence="3">
    <location>
        <begin position="127"/>
        <end position="138"/>
    </location>
</feature>
<sequence length="196" mass="20976">MNASVTVKGFIATQPKFVIVGDNLAISSFRLGVSNRRFNAEINQWETTNTSWYSVSCFRDLASNAYASLNKGDPVIVQGMLKVSEWSAGDKSGLDVEITAEAIGHDLRWGKATGFARTPSKRSGQGPERDGEFEERAEPAAVATGLSPVAAGLWNNPVDSFESAHVIDSGEPTEDSPDLGAGPELVVDDEAQKTPF</sequence>
<evidence type="ECO:0000256" key="2">
    <source>
        <dbReference type="PROSITE-ProRule" id="PRU00252"/>
    </source>
</evidence>
<evidence type="ECO:0000313" key="5">
    <source>
        <dbReference type="Proteomes" id="UP001595900"/>
    </source>
</evidence>
<dbReference type="SUPFAM" id="SSF50249">
    <property type="entry name" value="Nucleic acid-binding proteins"/>
    <property type="match status" value="1"/>
</dbReference>
<comment type="caution">
    <text evidence="4">The sequence shown here is derived from an EMBL/GenBank/DDBJ whole genome shotgun (WGS) entry which is preliminary data.</text>
</comment>
<keyword evidence="1 2" id="KW-0238">DNA-binding</keyword>
<protein>
    <submittedName>
        <fullName evidence="4">Single-stranded DNA-binding protein</fullName>
    </submittedName>
</protein>
<name>A0ABV8Q5A6_9MICO</name>
<dbReference type="Gene3D" id="2.40.50.140">
    <property type="entry name" value="Nucleic acid-binding proteins"/>
    <property type="match status" value="1"/>
</dbReference>
<proteinExistence type="predicted"/>